<dbReference type="EMBL" id="JABFTP020000165">
    <property type="protein sequence ID" value="KAL3285202.1"/>
    <property type="molecule type" value="Genomic_DNA"/>
</dbReference>
<organism evidence="7 8">
    <name type="scientific">Cryptolaemus montrouzieri</name>
    <dbReference type="NCBI Taxonomy" id="559131"/>
    <lineage>
        <taxon>Eukaryota</taxon>
        <taxon>Metazoa</taxon>
        <taxon>Ecdysozoa</taxon>
        <taxon>Arthropoda</taxon>
        <taxon>Hexapoda</taxon>
        <taxon>Insecta</taxon>
        <taxon>Pterygota</taxon>
        <taxon>Neoptera</taxon>
        <taxon>Endopterygota</taxon>
        <taxon>Coleoptera</taxon>
        <taxon>Polyphaga</taxon>
        <taxon>Cucujiformia</taxon>
        <taxon>Coccinelloidea</taxon>
        <taxon>Coccinellidae</taxon>
        <taxon>Scymninae</taxon>
        <taxon>Scymnini</taxon>
        <taxon>Cryptolaemus</taxon>
    </lineage>
</organism>
<sequence>MYQKEFPAGSYVIRENEVGAHLFVSAEGDFEIMQDGKVLGRMGPGKAFGELAILYNCKRTASIKVVNDFKVWVLDRRIFQLIMVRTGLQRLEDNISFLRSVLLLENLSTDLLAKIADALEVEFYPAGVHILRQGTRGDTFFIISNMNMRVTQRIPGKCCLISNLN</sequence>
<dbReference type="PANTHER" id="PTHR24353:SF147">
    <property type="entry name" value="CGMP-DEPENDENT SERINE_THREONIN PROTEIN KINASE-RELATED"/>
    <property type="match status" value="1"/>
</dbReference>
<evidence type="ECO:0000256" key="5">
    <source>
        <dbReference type="ARBA" id="ARBA00022840"/>
    </source>
</evidence>
<dbReference type="CDD" id="cd00038">
    <property type="entry name" value="CAP_ED"/>
    <property type="match status" value="2"/>
</dbReference>
<dbReference type="SMART" id="SM00100">
    <property type="entry name" value="cNMP"/>
    <property type="match status" value="1"/>
</dbReference>
<dbReference type="SUPFAM" id="SSF51206">
    <property type="entry name" value="cAMP-binding domain-like"/>
    <property type="match status" value="2"/>
</dbReference>
<feature type="domain" description="Cyclic nucleotide-binding" evidence="6">
    <location>
        <begin position="103"/>
        <end position="165"/>
    </location>
</feature>
<name>A0ABD2P2P7_9CUCU</name>
<dbReference type="Gene3D" id="2.60.120.10">
    <property type="entry name" value="Jelly Rolls"/>
    <property type="match status" value="2"/>
</dbReference>
<comment type="caution">
    <text evidence="7">The sequence shown here is derived from an EMBL/GenBank/DDBJ whole genome shotgun (WGS) entry which is preliminary data.</text>
</comment>
<evidence type="ECO:0000259" key="6">
    <source>
        <dbReference type="PROSITE" id="PS50042"/>
    </source>
</evidence>
<keyword evidence="1" id="KW-0723">Serine/threonine-protein kinase</keyword>
<proteinExistence type="predicted"/>
<keyword evidence="4" id="KW-0418">Kinase</keyword>
<evidence type="ECO:0000313" key="8">
    <source>
        <dbReference type="Proteomes" id="UP001516400"/>
    </source>
</evidence>
<dbReference type="PANTHER" id="PTHR24353">
    <property type="entry name" value="CYCLIC NUCLEOTIDE-DEPENDENT PROTEIN KINASE"/>
    <property type="match status" value="1"/>
</dbReference>
<feature type="domain" description="Cyclic nucleotide-binding" evidence="6">
    <location>
        <begin position="1"/>
        <end position="100"/>
    </location>
</feature>
<evidence type="ECO:0000256" key="3">
    <source>
        <dbReference type="ARBA" id="ARBA00022741"/>
    </source>
</evidence>
<dbReference type="PROSITE" id="PS00889">
    <property type="entry name" value="CNMP_BINDING_2"/>
    <property type="match status" value="1"/>
</dbReference>
<protein>
    <recommendedName>
        <fullName evidence="6">Cyclic nucleotide-binding domain-containing protein</fullName>
    </recommendedName>
</protein>
<evidence type="ECO:0000256" key="4">
    <source>
        <dbReference type="ARBA" id="ARBA00022777"/>
    </source>
</evidence>
<accession>A0ABD2P2P7</accession>
<dbReference type="Proteomes" id="UP001516400">
    <property type="component" value="Unassembled WGS sequence"/>
</dbReference>
<dbReference type="InterPro" id="IPR018490">
    <property type="entry name" value="cNMP-bd_dom_sf"/>
</dbReference>
<dbReference type="Pfam" id="PF00027">
    <property type="entry name" value="cNMP_binding"/>
    <property type="match status" value="1"/>
</dbReference>
<evidence type="ECO:0000256" key="2">
    <source>
        <dbReference type="ARBA" id="ARBA00022679"/>
    </source>
</evidence>
<evidence type="ECO:0000313" key="7">
    <source>
        <dbReference type="EMBL" id="KAL3285202.1"/>
    </source>
</evidence>
<dbReference type="InterPro" id="IPR018488">
    <property type="entry name" value="cNMP-bd_CS"/>
</dbReference>
<dbReference type="GO" id="GO:0005524">
    <property type="term" value="F:ATP binding"/>
    <property type="evidence" value="ECO:0007669"/>
    <property type="project" value="UniProtKB-KW"/>
</dbReference>
<keyword evidence="8" id="KW-1185">Reference proteome</keyword>
<reference evidence="7 8" key="1">
    <citation type="journal article" date="2021" name="BMC Biol.">
        <title>Horizontally acquired antibacterial genes associated with adaptive radiation of ladybird beetles.</title>
        <authorList>
            <person name="Li H.S."/>
            <person name="Tang X.F."/>
            <person name="Huang Y.H."/>
            <person name="Xu Z.Y."/>
            <person name="Chen M.L."/>
            <person name="Du X.Y."/>
            <person name="Qiu B.Y."/>
            <person name="Chen P.T."/>
            <person name="Zhang W."/>
            <person name="Slipinski A."/>
            <person name="Escalona H.E."/>
            <person name="Waterhouse R.M."/>
            <person name="Zwick A."/>
            <person name="Pang H."/>
        </authorList>
    </citation>
    <scope>NUCLEOTIDE SEQUENCE [LARGE SCALE GENOMIC DNA]</scope>
    <source>
        <strain evidence="7">SYSU2018</strain>
    </source>
</reference>
<dbReference type="PROSITE" id="PS50042">
    <property type="entry name" value="CNMP_BINDING_3"/>
    <property type="match status" value="2"/>
</dbReference>
<dbReference type="GO" id="GO:0004674">
    <property type="term" value="F:protein serine/threonine kinase activity"/>
    <property type="evidence" value="ECO:0007669"/>
    <property type="project" value="UniProtKB-KW"/>
</dbReference>
<dbReference type="InterPro" id="IPR000595">
    <property type="entry name" value="cNMP-bd_dom"/>
</dbReference>
<dbReference type="AlphaFoldDB" id="A0ABD2P2P7"/>
<keyword evidence="3" id="KW-0547">Nucleotide-binding</keyword>
<dbReference type="InterPro" id="IPR014710">
    <property type="entry name" value="RmlC-like_jellyroll"/>
</dbReference>
<gene>
    <name evidence="7" type="ORF">HHI36_019317</name>
</gene>
<keyword evidence="2" id="KW-0808">Transferase</keyword>
<evidence type="ECO:0000256" key="1">
    <source>
        <dbReference type="ARBA" id="ARBA00022527"/>
    </source>
</evidence>
<keyword evidence="5" id="KW-0067">ATP-binding</keyword>